<feature type="transmembrane region" description="Helical" evidence="6">
    <location>
        <begin position="329"/>
        <end position="351"/>
    </location>
</feature>
<evidence type="ECO:0000256" key="3">
    <source>
        <dbReference type="ARBA" id="ARBA00022692"/>
    </source>
</evidence>
<feature type="transmembrane region" description="Helical" evidence="6">
    <location>
        <begin position="418"/>
        <end position="439"/>
    </location>
</feature>
<reference evidence="7" key="1">
    <citation type="submission" date="2024-03" db="EMBL/GenBank/DDBJ databases">
        <authorList>
            <consortium name="ELIXIR-Norway"/>
            <consortium name="Elixir Norway"/>
        </authorList>
    </citation>
    <scope>NUCLEOTIDE SEQUENCE</scope>
</reference>
<dbReference type="EMBL" id="OZ023705">
    <property type="protein sequence ID" value="CAK9874828.1"/>
    <property type="molecule type" value="Genomic_DNA"/>
</dbReference>
<proteinExistence type="inferred from homology"/>
<feature type="transmembrane region" description="Helical" evidence="6">
    <location>
        <begin position="191"/>
        <end position="210"/>
    </location>
</feature>
<accession>A0ABP1BGZ8</accession>
<gene>
    <name evidence="7" type="ORF">CSSPJE1EN2_LOCUS17077</name>
</gene>
<feature type="transmembrane region" description="Helical" evidence="6">
    <location>
        <begin position="371"/>
        <end position="398"/>
    </location>
</feature>
<organism evidence="7 8">
    <name type="scientific">Sphagnum jensenii</name>
    <dbReference type="NCBI Taxonomy" id="128206"/>
    <lineage>
        <taxon>Eukaryota</taxon>
        <taxon>Viridiplantae</taxon>
        <taxon>Streptophyta</taxon>
        <taxon>Embryophyta</taxon>
        <taxon>Bryophyta</taxon>
        <taxon>Sphagnophytina</taxon>
        <taxon>Sphagnopsida</taxon>
        <taxon>Sphagnales</taxon>
        <taxon>Sphagnaceae</taxon>
        <taxon>Sphagnum</taxon>
    </lineage>
</organism>
<evidence type="ECO:0000313" key="8">
    <source>
        <dbReference type="Proteomes" id="UP001497522"/>
    </source>
</evidence>
<dbReference type="NCBIfam" id="TIGR00797">
    <property type="entry name" value="matE"/>
    <property type="match status" value="1"/>
</dbReference>
<protein>
    <recommendedName>
        <fullName evidence="6">Protein DETOXIFICATION</fullName>
    </recommendedName>
    <alternativeName>
        <fullName evidence="6">Multidrug and toxic compound extrusion protein</fullName>
    </alternativeName>
</protein>
<evidence type="ECO:0000256" key="1">
    <source>
        <dbReference type="ARBA" id="ARBA00004141"/>
    </source>
</evidence>
<feature type="transmembrane region" description="Helical" evidence="6">
    <location>
        <begin position="154"/>
        <end position="179"/>
    </location>
</feature>
<feature type="transmembrane region" description="Helical" evidence="6">
    <location>
        <begin position="81"/>
        <end position="99"/>
    </location>
</feature>
<dbReference type="Proteomes" id="UP001497522">
    <property type="component" value="Chromosome 4"/>
</dbReference>
<keyword evidence="3 6" id="KW-0812">Transmembrane</keyword>
<feature type="transmembrane region" description="Helical" evidence="6">
    <location>
        <begin position="451"/>
        <end position="470"/>
    </location>
</feature>
<dbReference type="Pfam" id="PF01554">
    <property type="entry name" value="MatE"/>
    <property type="match status" value="2"/>
</dbReference>
<dbReference type="InterPro" id="IPR045069">
    <property type="entry name" value="MATE_euk"/>
</dbReference>
<evidence type="ECO:0000256" key="6">
    <source>
        <dbReference type="RuleBase" id="RU004914"/>
    </source>
</evidence>
<sequence length="534" mass="57532">MINSVADLADGEVAAIATTTPTVFVPAVVVSMPKNLEQNLPQRSAAARGDLSSLDDSAAVENVLSFWTEVCEQCWLSGPTILMLLLQYLTALTVVTFVGRLGASYLAAMSMATSFVGIVGFDVLTGLSSGLETLCGQAYGAKQYHLLGIYLQRAIFVLLVVAIPICLASFYMAPILIAFGENPAIANNAQLYGRCLLPCILAFAVMMPFVKFCQSQRIVVPLMWCAAAACLLQFPLCLLLITKLNWGYKGGAVAMSLSTILDTVILVTILRFSPKCKKSFTSLSLEALHDLRGFFKLAVPSALMMCLELWMFQILTLLAGLLPNTEIEMAAFVIGLSLFALSRMISVGLSVGSSVRVSNELGAGQPHAARFAAVVSMVMVIVVGLVMAIIVLFLRNVWGSAFSTEQEVLDRVSRSAPYLAALGFVYCCQQVLSGVVRGIGWQKWGVYANLGAYYGIGLPTAVVLVCMFQFDGRGLWIGMLAGVVAQTVALTIITRKAHWENLSKEALNRVFTSESSFLSTTVPLLDDKDAYADH</sequence>
<evidence type="ECO:0000256" key="4">
    <source>
        <dbReference type="ARBA" id="ARBA00022989"/>
    </source>
</evidence>
<evidence type="ECO:0000313" key="7">
    <source>
        <dbReference type="EMBL" id="CAK9874828.1"/>
    </source>
</evidence>
<comment type="similarity">
    <text evidence="2 6">Belongs to the multi antimicrobial extrusion (MATE) (TC 2.A.66.1) family.</text>
</comment>
<comment type="subcellular location">
    <subcellularLocation>
        <location evidence="1">Membrane</location>
        <topology evidence="1">Multi-pass membrane protein</topology>
    </subcellularLocation>
</comment>
<feature type="transmembrane region" description="Helical" evidence="6">
    <location>
        <begin position="253"/>
        <end position="273"/>
    </location>
</feature>
<evidence type="ECO:0000256" key="2">
    <source>
        <dbReference type="ARBA" id="ARBA00010199"/>
    </source>
</evidence>
<keyword evidence="8" id="KW-1185">Reference proteome</keyword>
<dbReference type="CDD" id="cd13132">
    <property type="entry name" value="MATE_eukaryotic"/>
    <property type="match status" value="1"/>
</dbReference>
<feature type="transmembrane region" description="Helical" evidence="6">
    <location>
        <begin position="476"/>
        <end position="494"/>
    </location>
</feature>
<evidence type="ECO:0000256" key="5">
    <source>
        <dbReference type="ARBA" id="ARBA00023136"/>
    </source>
</evidence>
<feature type="transmembrane region" description="Helical" evidence="6">
    <location>
        <begin position="294"/>
        <end position="323"/>
    </location>
</feature>
<dbReference type="PANTHER" id="PTHR11206">
    <property type="entry name" value="MULTIDRUG RESISTANCE PROTEIN"/>
    <property type="match status" value="1"/>
</dbReference>
<feature type="transmembrane region" description="Helical" evidence="6">
    <location>
        <begin position="222"/>
        <end position="241"/>
    </location>
</feature>
<name>A0ABP1BGZ8_9BRYO</name>
<dbReference type="InterPro" id="IPR002528">
    <property type="entry name" value="MATE_fam"/>
</dbReference>
<feature type="transmembrane region" description="Helical" evidence="6">
    <location>
        <begin position="105"/>
        <end position="124"/>
    </location>
</feature>
<keyword evidence="5 6" id="KW-0472">Membrane</keyword>
<keyword evidence="4 6" id="KW-1133">Transmembrane helix</keyword>